<evidence type="ECO:0000256" key="4">
    <source>
        <dbReference type="ARBA" id="ARBA00023163"/>
    </source>
</evidence>
<keyword evidence="2" id="KW-0805">Transcription regulation</keyword>
<name>A0A1C5AX19_9ACTN</name>
<keyword evidence="8" id="KW-1185">Reference proteome</keyword>
<dbReference type="Pfam" id="PF03704">
    <property type="entry name" value="BTAD"/>
    <property type="match status" value="1"/>
</dbReference>
<dbReference type="CDD" id="cd15831">
    <property type="entry name" value="BTAD"/>
    <property type="match status" value="1"/>
</dbReference>
<comment type="similarity">
    <text evidence="1">Belongs to the AfsR/DnrI/RedD regulatory family.</text>
</comment>
<evidence type="ECO:0000313" key="7">
    <source>
        <dbReference type="EMBL" id="SCF49769.1"/>
    </source>
</evidence>
<dbReference type="SUPFAM" id="SSF48452">
    <property type="entry name" value="TPR-like"/>
    <property type="match status" value="1"/>
</dbReference>
<evidence type="ECO:0000256" key="1">
    <source>
        <dbReference type="ARBA" id="ARBA00005820"/>
    </source>
</evidence>
<feature type="domain" description="OmpR/PhoB-type" evidence="6">
    <location>
        <begin position="1"/>
        <end position="98"/>
    </location>
</feature>
<dbReference type="Gene3D" id="1.10.10.10">
    <property type="entry name" value="Winged helix-like DNA-binding domain superfamily/Winged helix DNA-binding domain"/>
    <property type="match status" value="1"/>
</dbReference>
<dbReference type="InterPro" id="IPR001867">
    <property type="entry name" value="OmpR/PhoB-type_DNA-bd"/>
</dbReference>
<reference evidence="8" key="1">
    <citation type="submission" date="2016-06" db="EMBL/GenBank/DDBJ databases">
        <authorList>
            <person name="Varghese N."/>
            <person name="Submissions Spin"/>
        </authorList>
    </citation>
    <scope>NUCLEOTIDE SEQUENCE [LARGE SCALE GENOMIC DNA]</scope>
    <source>
        <strain evidence="8">DSM 44100</strain>
    </source>
</reference>
<dbReference type="SUPFAM" id="SSF46894">
    <property type="entry name" value="C-terminal effector domain of the bipartite response regulators"/>
    <property type="match status" value="1"/>
</dbReference>
<dbReference type="InterPro" id="IPR027417">
    <property type="entry name" value="P-loop_NTPase"/>
</dbReference>
<evidence type="ECO:0000259" key="6">
    <source>
        <dbReference type="PROSITE" id="PS51755"/>
    </source>
</evidence>
<evidence type="ECO:0000256" key="3">
    <source>
        <dbReference type="ARBA" id="ARBA00023125"/>
    </source>
</evidence>
<keyword evidence="3 5" id="KW-0238">DNA-binding</keyword>
<evidence type="ECO:0000313" key="8">
    <source>
        <dbReference type="Proteomes" id="UP000198797"/>
    </source>
</evidence>
<dbReference type="Proteomes" id="UP000198797">
    <property type="component" value="Unassembled WGS sequence"/>
</dbReference>
<dbReference type="SMART" id="SM01043">
    <property type="entry name" value="BTAD"/>
    <property type="match status" value="1"/>
</dbReference>
<dbReference type="InterPro" id="IPR036388">
    <property type="entry name" value="WH-like_DNA-bd_sf"/>
</dbReference>
<evidence type="ECO:0000256" key="5">
    <source>
        <dbReference type="PROSITE-ProRule" id="PRU01091"/>
    </source>
</evidence>
<dbReference type="AlphaFoldDB" id="A0A1C5AX19"/>
<keyword evidence="4" id="KW-0804">Transcription</keyword>
<dbReference type="InterPro" id="IPR016032">
    <property type="entry name" value="Sig_transdc_resp-reg_C-effctor"/>
</dbReference>
<gene>
    <name evidence="7" type="ORF">GA0070216_1382</name>
</gene>
<accession>A0A1C5AX19</accession>
<dbReference type="PRINTS" id="PR00364">
    <property type="entry name" value="DISEASERSIST"/>
</dbReference>
<dbReference type="SMART" id="SM00862">
    <property type="entry name" value="Trans_reg_C"/>
    <property type="match status" value="1"/>
</dbReference>
<protein>
    <submittedName>
        <fullName evidence="7">DNA-binding transcriptional activator of the SARP family</fullName>
    </submittedName>
</protein>
<dbReference type="RefSeq" id="WP_091254692.1">
    <property type="nucleotide sequence ID" value="NZ_FMCU01000038.1"/>
</dbReference>
<dbReference type="GO" id="GO:0003677">
    <property type="term" value="F:DNA binding"/>
    <property type="evidence" value="ECO:0007669"/>
    <property type="project" value="UniProtKB-UniRule"/>
</dbReference>
<dbReference type="EMBL" id="FMCU01000038">
    <property type="protein sequence ID" value="SCF49769.1"/>
    <property type="molecule type" value="Genomic_DNA"/>
</dbReference>
<feature type="DNA-binding region" description="OmpR/PhoB-type" evidence="5">
    <location>
        <begin position="1"/>
        <end position="98"/>
    </location>
</feature>
<dbReference type="InterPro" id="IPR005158">
    <property type="entry name" value="BTAD"/>
</dbReference>
<dbReference type="OrthoDB" id="7628974at2"/>
<dbReference type="SUPFAM" id="SSF52540">
    <property type="entry name" value="P-loop containing nucleoside triphosphate hydrolases"/>
    <property type="match status" value="1"/>
</dbReference>
<dbReference type="Gene3D" id="3.40.50.300">
    <property type="entry name" value="P-loop containing nucleotide triphosphate hydrolases"/>
    <property type="match status" value="1"/>
</dbReference>
<sequence length="591" mass="63285">MAADIRLLGRLDLVHGGHPVRFGRRRERCLLGLLLLEAGRSVPVDRLVDLLWDGGPAASARASLRSNVARLRADLRHGGVAPSELRLRGGDGGYRADVDPWLVDAHRFRILVGRAGQLTEPGARAEVLRDALAMWRGAVLEADASDRLRERIGAELTELRITATEQMIDAEFDCGRARQLVGELAALAAEHPQRERLTAQFMLALHQAGRQADALRVYRRFRQRLVDDLGVDPGSDLRDVHTAILRGVDLPGGVAPRRAVQVPAQLPAGVPGFVGRRRELETLDDLVATGDRSGESVIVALTGTAGVGKTALAVHWAHRAAARFPDGQLYVNLRGFDSGCRLGQAEAVRNALDALGVTAARIPPTVDAQAALYRRLLAGKHVLVLVDNALDADHARPLLPGTPTAMAVVTSRDQLTALVSGDAAHPLTLDLLSLYESRQLLVNRVPALLTTAEPEAADVIIGACARLPLALVVTAARARQTGFSLNSLTTEFASAGRLDALDAGDPAGPVRAVFSWSYRTLAPAAARLFRLLGRHPGTDFSVSTAASLAARPLPETHRLLAELTQANLLAERSPGRYHTYALLGAFAAEQS</sequence>
<dbReference type="GO" id="GO:0043531">
    <property type="term" value="F:ADP binding"/>
    <property type="evidence" value="ECO:0007669"/>
    <property type="project" value="InterPro"/>
</dbReference>
<dbReference type="PANTHER" id="PTHR35807:SF1">
    <property type="entry name" value="TRANSCRIPTIONAL REGULATOR REDD"/>
    <property type="match status" value="1"/>
</dbReference>
<dbReference type="GO" id="GO:0000160">
    <property type="term" value="P:phosphorelay signal transduction system"/>
    <property type="evidence" value="ECO:0007669"/>
    <property type="project" value="InterPro"/>
</dbReference>
<dbReference type="STRING" id="121616.GA0070216_1382"/>
<evidence type="ECO:0000256" key="2">
    <source>
        <dbReference type="ARBA" id="ARBA00023015"/>
    </source>
</evidence>
<dbReference type="Gene3D" id="1.25.40.10">
    <property type="entry name" value="Tetratricopeptide repeat domain"/>
    <property type="match status" value="1"/>
</dbReference>
<dbReference type="PROSITE" id="PS51755">
    <property type="entry name" value="OMPR_PHOB"/>
    <property type="match status" value="1"/>
</dbReference>
<organism evidence="7 8">
    <name type="scientific">Micromonospora matsumotoense</name>
    <dbReference type="NCBI Taxonomy" id="121616"/>
    <lineage>
        <taxon>Bacteria</taxon>
        <taxon>Bacillati</taxon>
        <taxon>Actinomycetota</taxon>
        <taxon>Actinomycetes</taxon>
        <taxon>Micromonosporales</taxon>
        <taxon>Micromonosporaceae</taxon>
        <taxon>Micromonospora</taxon>
    </lineage>
</organism>
<dbReference type="GO" id="GO:0006355">
    <property type="term" value="P:regulation of DNA-templated transcription"/>
    <property type="evidence" value="ECO:0007669"/>
    <property type="project" value="InterPro"/>
</dbReference>
<dbReference type="PANTHER" id="PTHR35807">
    <property type="entry name" value="TRANSCRIPTIONAL REGULATOR REDD-RELATED"/>
    <property type="match status" value="1"/>
</dbReference>
<proteinExistence type="inferred from homology"/>
<dbReference type="InterPro" id="IPR051677">
    <property type="entry name" value="AfsR-DnrI-RedD_regulator"/>
</dbReference>
<dbReference type="InterPro" id="IPR011990">
    <property type="entry name" value="TPR-like_helical_dom_sf"/>
</dbReference>